<dbReference type="RefSeq" id="WP_307404735.1">
    <property type="nucleotide sequence ID" value="NZ_JAUSUR010000001.1"/>
</dbReference>
<evidence type="ECO:0000259" key="1">
    <source>
        <dbReference type="Pfam" id="PF03417"/>
    </source>
</evidence>
<dbReference type="NCBIfam" id="NF040521">
    <property type="entry name" value="C45_proenzyme"/>
    <property type="match status" value="1"/>
</dbReference>
<accession>A0ABU0DY35</accession>
<dbReference type="InterPro" id="IPR029055">
    <property type="entry name" value="Ntn_hydrolases_N"/>
</dbReference>
<protein>
    <submittedName>
        <fullName evidence="2">Choloylglycine hydrolase</fullName>
    </submittedName>
</protein>
<dbReference type="InterPro" id="IPR047801">
    <property type="entry name" value="Peptidase_C45"/>
</dbReference>
<reference evidence="2 3" key="1">
    <citation type="submission" date="2023-07" db="EMBL/GenBank/DDBJ databases">
        <title>Genomic Encyclopedia of Type Strains, Phase IV (KMG-IV): sequencing the most valuable type-strain genomes for metagenomic binning, comparative biology and taxonomic classification.</title>
        <authorList>
            <person name="Goeker M."/>
        </authorList>
    </citation>
    <scope>NUCLEOTIDE SEQUENCE [LARGE SCALE GENOMIC DNA]</scope>
    <source>
        <strain evidence="2 3">DSM 16784</strain>
    </source>
</reference>
<dbReference type="PANTHER" id="PTHR34180:SF1">
    <property type="entry name" value="BETA-ALANYL-DOPAMINE_CARCININE HYDROLASE"/>
    <property type="match status" value="1"/>
</dbReference>
<keyword evidence="3" id="KW-1185">Reference proteome</keyword>
<name>A0ABU0DY35_9FIRM</name>
<dbReference type="InterPro" id="IPR005079">
    <property type="entry name" value="Peptidase_C45_hydrolase"/>
</dbReference>
<dbReference type="Pfam" id="PF03417">
    <property type="entry name" value="AAT"/>
    <property type="match status" value="1"/>
</dbReference>
<evidence type="ECO:0000313" key="3">
    <source>
        <dbReference type="Proteomes" id="UP001230220"/>
    </source>
</evidence>
<feature type="domain" description="Peptidase C45 hydrolase" evidence="1">
    <location>
        <begin position="98"/>
        <end position="319"/>
    </location>
</feature>
<sequence length="335" mass="38385">MYHPRYKGTHYEAGLKYGKLMKINGVNIMEFAKLPEDQLTFGLLCIKEYEMYYPEVLQQIIGLADGMGIDSQKFAAWLFCMYCYTNDNWCTTMVFKDDSTTMMARTSDFATVIKKLTESAYYQLEDCLAFVANSTAMVQMEDGVNEYGLAVGLNFIIPHKIKPGFNAGFLVRYFLEKCKTVKEVIDEVKRLPIASSQIITAVDQSGDMVAIECNCEEIAFRYPDGNKTFLVSANDFMCESMQKYKVKDIVDEIHSKERYTTGITALSKNDYSIEFAKNLLSGTYGFMCQYKKGAGFDTIWASIYDIKQKKIYRAEGNPSRADFKIDDRLDKIWNR</sequence>
<evidence type="ECO:0000313" key="2">
    <source>
        <dbReference type="EMBL" id="MDQ0359542.1"/>
    </source>
</evidence>
<organism evidence="2 3">
    <name type="scientific">Breznakia pachnodae</name>
    <dbReference type="NCBI Taxonomy" id="265178"/>
    <lineage>
        <taxon>Bacteria</taxon>
        <taxon>Bacillati</taxon>
        <taxon>Bacillota</taxon>
        <taxon>Erysipelotrichia</taxon>
        <taxon>Erysipelotrichales</taxon>
        <taxon>Erysipelotrichaceae</taxon>
        <taxon>Breznakia</taxon>
    </lineage>
</organism>
<dbReference type="PANTHER" id="PTHR34180">
    <property type="entry name" value="PEPTIDASE C45"/>
    <property type="match status" value="1"/>
</dbReference>
<dbReference type="Proteomes" id="UP001230220">
    <property type="component" value="Unassembled WGS sequence"/>
</dbReference>
<dbReference type="InterPro" id="IPR047794">
    <property type="entry name" value="C45_proenzyme-like"/>
</dbReference>
<dbReference type="SUPFAM" id="SSF56235">
    <property type="entry name" value="N-terminal nucleophile aminohydrolases (Ntn hydrolases)"/>
    <property type="match status" value="1"/>
</dbReference>
<keyword evidence="2" id="KW-0378">Hydrolase</keyword>
<gene>
    <name evidence="2" type="ORF">J2S15_000273</name>
</gene>
<comment type="caution">
    <text evidence="2">The sequence shown here is derived from an EMBL/GenBank/DDBJ whole genome shotgun (WGS) entry which is preliminary data.</text>
</comment>
<dbReference type="GO" id="GO:0016787">
    <property type="term" value="F:hydrolase activity"/>
    <property type="evidence" value="ECO:0007669"/>
    <property type="project" value="UniProtKB-KW"/>
</dbReference>
<proteinExistence type="predicted"/>
<dbReference type="Gene3D" id="3.60.60.10">
    <property type="entry name" value="Penicillin V Acylase, Chain A"/>
    <property type="match status" value="1"/>
</dbReference>
<dbReference type="EMBL" id="JAUSUR010000001">
    <property type="protein sequence ID" value="MDQ0359542.1"/>
    <property type="molecule type" value="Genomic_DNA"/>
</dbReference>